<dbReference type="SUPFAM" id="SSF50998">
    <property type="entry name" value="Quinoprotein alcohol dehydrogenase-like"/>
    <property type="match status" value="1"/>
</dbReference>
<comment type="caution">
    <text evidence="1">The sequence shown here is derived from an EMBL/GenBank/DDBJ whole genome shotgun (WGS) entry which is preliminary data.</text>
</comment>
<dbReference type="AlphaFoldDB" id="A0A5J9UDA1"/>
<dbReference type="InterPro" id="IPR011047">
    <property type="entry name" value="Quinoprotein_ADH-like_sf"/>
</dbReference>
<accession>A0A5J9UDA1</accession>
<organism evidence="1 2">
    <name type="scientific">Eragrostis curvula</name>
    <name type="common">weeping love grass</name>
    <dbReference type="NCBI Taxonomy" id="38414"/>
    <lineage>
        <taxon>Eukaryota</taxon>
        <taxon>Viridiplantae</taxon>
        <taxon>Streptophyta</taxon>
        <taxon>Embryophyta</taxon>
        <taxon>Tracheophyta</taxon>
        <taxon>Spermatophyta</taxon>
        <taxon>Magnoliopsida</taxon>
        <taxon>Liliopsida</taxon>
        <taxon>Poales</taxon>
        <taxon>Poaceae</taxon>
        <taxon>PACMAD clade</taxon>
        <taxon>Chloridoideae</taxon>
        <taxon>Eragrostideae</taxon>
        <taxon>Eragrostidinae</taxon>
        <taxon>Eragrostis</taxon>
    </lineage>
</organism>
<evidence type="ECO:0000313" key="1">
    <source>
        <dbReference type="EMBL" id="TVU21327.1"/>
    </source>
</evidence>
<feature type="non-terminal residue" evidence="1">
    <location>
        <position position="1"/>
    </location>
</feature>
<proteinExistence type="predicted"/>
<dbReference type="InterPro" id="IPR036047">
    <property type="entry name" value="F-box-like_dom_sf"/>
</dbReference>
<dbReference type="SUPFAM" id="SSF81383">
    <property type="entry name" value="F-box domain"/>
    <property type="match status" value="1"/>
</dbReference>
<evidence type="ECO:0000313" key="2">
    <source>
        <dbReference type="Proteomes" id="UP000324897"/>
    </source>
</evidence>
<gene>
    <name evidence="1" type="ORF">EJB05_30955</name>
</gene>
<dbReference type="Proteomes" id="UP000324897">
    <property type="component" value="Unassembled WGS sequence"/>
</dbReference>
<dbReference type="EMBL" id="RWGY01000026">
    <property type="protein sequence ID" value="TVU21327.1"/>
    <property type="molecule type" value="Genomic_DNA"/>
</dbReference>
<reference evidence="1 2" key="1">
    <citation type="journal article" date="2019" name="Sci. Rep.">
        <title>A high-quality genome of Eragrostis curvula grass provides insights into Poaceae evolution and supports new strategies to enhance forage quality.</title>
        <authorList>
            <person name="Carballo J."/>
            <person name="Santos B.A.C.M."/>
            <person name="Zappacosta D."/>
            <person name="Garbus I."/>
            <person name="Selva J.P."/>
            <person name="Gallo C.A."/>
            <person name="Diaz A."/>
            <person name="Albertini E."/>
            <person name="Caccamo M."/>
            <person name="Echenique V."/>
        </authorList>
    </citation>
    <scope>NUCLEOTIDE SEQUENCE [LARGE SCALE GENOMIC DNA]</scope>
    <source>
        <strain evidence="2">cv. Victoria</strain>
        <tissue evidence="1">Leaf</tissue>
    </source>
</reference>
<name>A0A5J9UDA1_9POAL</name>
<keyword evidence="2" id="KW-1185">Reference proteome</keyword>
<dbReference type="PANTHER" id="PTHR33207">
    <property type="entry name" value="F-BOX DOMAIN CONTAINING PROTEIN-RELATED"/>
    <property type="match status" value="1"/>
</dbReference>
<evidence type="ECO:0008006" key="3">
    <source>
        <dbReference type="Google" id="ProtNLM"/>
    </source>
</evidence>
<dbReference type="Gramene" id="TVU21327">
    <property type="protein sequence ID" value="TVU21327"/>
    <property type="gene ID" value="EJB05_30955"/>
</dbReference>
<protein>
    <recommendedName>
        <fullName evidence="3">F-box domain-containing protein</fullName>
    </recommendedName>
</protein>
<sequence length="335" mass="38413">MDVHGITDDLLKLILLRIDSPIHLLRAASTCKRLYRIVAGSGFLHSFRSIHGPPPVAYVYFKGNQEVSRYDFDSSYFCLDFLPHIRNSSVGQPKDLRASLVLLERVHHVPRYHQDWVVCEPLSRRYQIIPPISPSGDGPNGCWRHTWAFLLDGNDGIGISNFKSWPTHLRLIGFAEDSVYWRAEGKTLLAVDRRTAKLEWFLFPHVENLDYTFKSYKVAVTGGSDGEGRIVVGGNDGDMMVYARQRGSSEWVMEKRIHISPETHGLPPYHDWYFYCAMSISVHKAGTVIVRVFPKVPAGEKWRIDLDRETVGLLDCMPKIRFPCELPWPPMLRDY</sequence>